<evidence type="ECO:0000313" key="4">
    <source>
        <dbReference type="Proteomes" id="UP000003094"/>
    </source>
</evidence>
<protein>
    <submittedName>
        <fullName evidence="3">MazF protein</fullName>
    </submittedName>
</protein>
<keyword evidence="4" id="KW-1185">Reference proteome</keyword>
<evidence type="ECO:0000313" key="3">
    <source>
        <dbReference type="EMBL" id="EFU43849.1"/>
    </source>
</evidence>
<accession>A0A2R9T289</accession>
<proteinExistence type="inferred from homology"/>
<dbReference type="GO" id="GO:0003677">
    <property type="term" value="F:DNA binding"/>
    <property type="evidence" value="ECO:0007669"/>
    <property type="project" value="InterPro"/>
</dbReference>
<sequence>MTCSSCKQIVTNVKKRCSCGRIPAKRADVFLAKLNHLMHDEEWVGPVVVIQNNTGNLHSPTVQIIASSTPDSHPLFVKELTGYSAESQFKLSMDVSKIMTIDKQARLLEPLGKLSKHMMSQLEDKLKELIY</sequence>
<dbReference type="GO" id="GO:0004521">
    <property type="term" value="F:RNA endonuclease activity"/>
    <property type="evidence" value="ECO:0007669"/>
    <property type="project" value="TreeGrafter"/>
</dbReference>
<dbReference type="AlphaFoldDB" id="A0A2R9T289"/>
<dbReference type="PANTHER" id="PTHR33988:SF2">
    <property type="entry name" value="ENDORIBONUCLEASE MAZF"/>
    <property type="match status" value="1"/>
</dbReference>
<dbReference type="GO" id="GO:0016075">
    <property type="term" value="P:rRNA catabolic process"/>
    <property type="evidence" value="ECO:0007669"/>
    <property type="project" value="TreeGrafter"/>
</dbReference>
<keyword evidence="2" id="KW-1277">Toxin-antitoxin system</keyword>
<dbReference type="InterPro" id="IPR003477">
    <property type="entry name" value="PemK-like"/>
</dbReference>
<dbReference type="KEGG" id="pvo:PVOR_01520"/>
<dbReference type="RefSeq" id="WP_006207268.1">
    <property type="nucleotide sequence ID" value="NZ_ADHJ01000001.1"/>
</dbReference>
<dbReference type="GO" id="GO:0006402">
    <property type="term" value="P:mRNA catabolic process"/>
    <property type="evidence" value="ECO:0007669"/>
    <property type="project" value="TreeGrafter"/>
</dbReference>
<comment type="similarity">
    <text evidence="1">Belongs to the PemK/MazF family.</text>
</comment>
<dbReference type="SUPFAM" id="SSF50118">
    <property type="entry name" value="Cell growth inhibitor/plasmid maintenance toxic component"/>
    <property type="match status" value="1"/>
</dbReference>
<dbReference type="PANTHER" id="PTHR33988">
    <property type="entry name" value="ENDORIBONUCLEASE MAZF-RELATED"/>
    <property type="match status" value="1"/>
</dbReference>
<dbReference type="Pfam" id="PF02452">
    <property type="entry name" value="PemK_toxin"/>
    <property type="match status" value="1"/>
</dbReference>
<organism evidence="3 4">
    <name type="scientific">Paenibacillus vortex V453</name>
    <dbReference type="NCBI Taxonomy" id="715225"/>
    <lineage>
        <taxon>Bacteria</taxon>
        <taxon>Bacillati</taxon>
        <taxon>Bacillota</taxon>
        <taxon>Bacilli</taxon>
        <taxon>Bacillales</taxon>
        <taxon>Paenibacillaceae</taxon>
        <taxon>Paenibacillus</taxon>
    </lineage>
</organism>
<dbReference type="EMBL" id="ADHJ01000001">
    <property type="protein sequence ID" value="EFU43849.1"/>
    <property type="molecule type" value="Genomic_DNA"/>
</dbReference>
<dbReference type="InterPro" id="IPR011067">
    <property type="entry name" value="Plasmid_toxin/cell-grow_inhib"/>
</dbReference>
<name>A0A2R9T289_9BACL</name>
<reference evidence="3 4" key="1">
    <citation type="journal article" date="2010" name="BMC Genomics">
        <title>Genome sequence of the pattern forming Paenibacillus vortex bacterium reveals potential for thriving in complex environments.</title>
        <authorList>
            <person name="Sirota-Madi A."/>
            <person name="Olender T."/>
            <person name="Helman Y."/>
            <person name="Ingham C."/>
            <person name="Brainis I."/>
            <person name="Roth D."/>
            <person name="Hagi E."/>
            <person name="Brodsky L."/>
            <person name="Leshkowitz D."/>
            <person name="Galatenko V."/>
            <person name="Nikolaev V."/>
            <person name="Mugasimangalam R.C."/>
            <person name="Bransburg-Zabary S."/>
            <person name="Gutnick D.L."/>
            <person name="Lancet D."/>
            <person name="Ben-Jacob E."/>
        </authorList>
    </citation>
    <scope>NUCLEOTIDE SEQUENCE [LARGE SCALE GENOMIC DNA]</scope>
    <source>
        <strain evidence="3 4">V453</strain>
    </source>
</reference>
<evidence type="ECO:0000256" key="2">
    <source>
        <dbReference type="ARBA" id="ARBA00022649"/>
    </source>
</evidence>
<dbReference type="Proteomes" id="UP000003094">
    <property type="component" value="Unassembled WGS sequence"/>
</dbReference>
<gene>
    <name evidence="3" type="ORF">PVOR_01520</name>
</gene>
<comment type="caution">
    <text evidence="3">The sequence shown here is derived from an EMBL/GenBank/DDBJ whole genome shotgun (WGS) entry which is preliminary data.</text>
</comment>
<evidence type="ECO:0000256" key="1">
    <source>
        <dbReference type="ARBA" id="ARBA00007521"/>
    </source>
</evidence>
<dbReference type="Gene3D" id="2.30.30.110">
    <property type="match status" value="1"/>
</dbReference>